<proteinExistence type="inferred from homology"/>
<keyword evidence="2" id="KW-0159">Chromosome partition</keyword>
<evidence type="ECO:0000256" key="4">
    <source>
        <dbReference type="SAM" id="MobiDB-lite"/>
    </source>
</evidence>
<dbReference type="GO" id="GO:0045132">
    <property type="term" value="P:meiotic chromosome segregation"/>
    <property type="evidence" value="ECO:0007669"/>
    <property type="project" value="InterPro"/>
</dbReference>
<dbReference type="EMBL" id="CABPRJ010000950">
    <property type="protein sequence ID" value="VVC31589.1"/>
    <property type="molecule type" value="Genomic_DNA"/>
</dbReference>
<feature type="compositionally biased region" description="Polar residues" evidence="4">
    <location>
        <begin position="279"/>
        <end position="295"/>
    </location>
</feature>
<accession>A0A5E4MQE2</accession>
<dbReference type="Proteomes" id="UP000325440">
    <property type="component" value="Unassembled WGS sequence"/>
</dbReference>
<feature type="compositionally biased region" description="Polar residues" evidence="4">
    <location>
        <begin position="166"/>
        <end position="181"/>
    </location>
</feature>
<evidence type="ECO:0000256" key="3">
    <source>
        <dbReference type="SAM" id="Coils"/>
    </source>
</evidence>
<evidence type="ECO:0000259" key="5">
    <source>
        <dbReference type="Pfam" id="PF07557"/>
    </source>
</evidence>
<reference evidence="6 7" key="1">
    <citation type="submission" date="2019-08" db="EMBL/GenBank/DDBJ databases">
        <authorList>
            <person name="Alioto T."/>
            <person name="Alioto T."/>
            <person name="Gomez Garrido J."/>
        </authorList>
    </citation>
    <scope>NUCLEOTIDE SEQUENCE [LARGE SCALE GENOMIC DNA]</scope>
</reference>
<evidence type="ECO:0000256" key="1">
    <source>
        <dbReference type="ARBA" id="ARBA00010845"/>
    </source>
</evidence>
<organism evidence="6 7">
    <name type="scientific">Cinara cedri</name>
    <dbReference type="NCBI Taxonomy" id="506608"/>
    <lineage>
        <taxon>Eukaryota</taxon>
        <taxon>Metazoa</taxon>
        <taxon>Ecdysozoa</taxon>
        <taxon>Arthropoda</taxon>
        <taxon>Hexapoda</taxon>
        <taxon>Insecta</taxon>
        <taxon>Pterygota</taxon>
        <taxon>Neoptera</taxon>
        <taxon>Paraneoptera</taxon>
        <taxon>Hemiptera</taxon>
        <taxon>Sternorrhyncha</taxon>
        <taxon>Aphidomorpha</taxon>
        <taxon>Aphidoidea</taxon>
        <taxon>Aphididae</taxon>
        <taxon>Lachninae</taxon>
        <taxon>Cinara</taxon>
    </lineage>
</organism>
<evidence type="ECO:0000313" key="7">
    <source>
        <dbReference type="Proteomes" id="UP000325440"/>
    </source>
</evidence>
<protein>
    <submittedName>
        <fullName evidence="6">Shugoshin, C-terminal</fullName>
    </submittedName>
</protein>
<feature type="domain" description="Shugoshin C-terminal" evidence="5">
    <location>
        <begin position="322"/>
        <end position="344"/>
    </location>
</feature>
<sequence length="346" mass="39801">MAPRFILNQNHVKINKHRDVIKYKRKNVQLRKSINLLLMQNKQLSATRNNLLQQNMELQNKNSSLNNLNTQLIAINHTLRGKLNVFDQTLQECVPALVTLSQKIPSMIDNVHQISKFSESSIFCNTQKKERQTKVVKPVINGLNINQPVISEHQYNMSPIIESPHSEQTPRQSTKFSTSNSSHRKLDMESFVRMKDVAALLKNSKAVSNENSPNQQTEHLDEEPYWLHSQKNQCQNSHNNLFLDETCSPIKHNLSSLNAVVTDMSTSTSNDTIYTTHNEYQCESESPNKSGSMLKNITLRKPSKRRSSETTLDIDTSTSFTRSKRSRAKPVNYKEKSIRDKLRREN</sequence>
<dbReference type="AlphaFoldDB" id="A0A5E4MQE2"/>
<keyword evidence="3" id="KW-0175">Coiled coil</keyword>
<evidence type="ECO:0000313" key="6">
    <source>
        <dbReference type="EMBL" id="VVC31589.1"/>
    </source>
</evidence>
<feature type="compositionally biased region" description="Basic and acidic residues" evidence="4">
    <location>
        <begin position="332"/>
        <end position="346"/>
    </location>
</feature>
<feature type="region of interest" description="Disordered" evidence="4">
    <location>
        <begin position="161"/>
        <end position="184"/>
    </location>
</feature>
<feature type="region of interest" description="Disordered" evidence="4">
    <location>
        <begin position="279"/>
        <end position="346"/>
    </location>
</feature>
<comment type="similarity">
    <text evidence="1">Belongs to the shugoshin family.</text>
</comment>
<gene>
    <name evidence="6" type="ORF">CINCED_3A007472</name>
</gene>
<feature type="coiled-coil region" evidence="3">
    <location>
        <begin position="41"/>
        <end position="71"/>
    </location>
</feature>
<keyword evidence="7" id="KW-1185">Reference proteome</keyword>
<dbReference type="OrthoDB" id="6611873at2759"/>
<dbReference type="GO" id="GO:0005634">
    <property type="term" value="C:nucleus"/>
    <property type="evidence" value="ECO:0007669"/>
    <property type="project" value="InterPro"/>
</dbReference>
<dbReference type="InterPro" id="IPR011515">
    <property type="entry name" value="Shugoshin_C"/>
</dbReference>
<name>A0A5E4MQE2_9HEMI</name>
<dbReference type="Pfam" id="PF07557">
    <property type="entry name" value="Shugoshin_C"/>
    <property type="match status" value="1"/>
</dbReference>
<evidence type="ECO:0000256" key="2">
    <source>
        <dbReference type="ARBA" id="ARBA00022829"/>
    </source>
</evidence>
<dbReference type="GO" id="GO:0000775">
    <property type="term" value="C:chromosome, centromeric region"/>
    <property type="evidence" value="ECO:0007669"/>
    <property type="project" value="InterPro"/>
</dbReference>